<feature type="region of interest" description="Disordered" evidence="1">
    <location>
        <begin position="52"/>
        <end position="122"/>
    </location>
</feature>
<dbReference type="EMBL" id="GGEC01009569">
    <property type="protein sequence ID" value="MBW90052.1"/>
    <property type="molecule type" value="Transcribed_RNA"/>
</dbReference>
<sequence>MAPHKLMWPRSKMKIKDAITKRRKQTSLTKATLSTAICFGFPDMHIIPTTTQVTKEAPPSTVLNPISPVPLPIKDTRLEKTSGAPLPSERRVTPAIVGDNFNNRDKFSSEEQKYSEAVFPSK</sequence>
<protein>
    <submittedName>
        <fullName evidence="2">Uncharacterized protein</fullName>
    </submittedName>
</protein>
<reference evidence="2" key="1">
    <citation type="submission" date="2018-02" db="EMBL/GenBank/DDBJ databases">
        <title>Rhizophora mucronata_Transcriptome.</title>
        <authorList>
            <person name="Meera S.P."/>
            <person name="Sreeshan A."/>
            <person name="Augustine A."/>
        </authorList>
    </citation>
    <scope>NUCLEOTIDE SEQUENCE</scope>
    <source>
        <tissue evidence="2">Leaf</tissue>
    </source>
</reference>
<name>A0A2P2J996_RHIMU</name>
<dbReference type="AlphaFoldDB" id="A0A2P2J996"/>
<proteinExistence type="predicted"/>
<feature type="compositionally biased region" description="Basic and acidic residues" evidence="1">
    <location>
        <begin position="102"/>
        <end position="114"/>
    </location>
</feature>
<accession>A0A2P2J996</accession>
<evidence type="ECO:0000313" key="2">
    <source>
        <dbReference type="EMBL" id="MBW90052.1"/>
    </source>
</evidence>
<organism evidence="2">
    <name type="scientific">Rhizophora mucronata</name>
    <name type="common">Asiatic mangrove</name>
    <dbReference type="NCBI Taxonomy" id="61149"/>
    <lineage>
        <taxon>Eukaryota</taxon>
        <taxon>Viridiplantae</taxon>
        <taxon>Streptophyta</taxon>
        <taxon>Embryophyta</taxon>
        <taxon>Tracheophyta</taxon>
        <taxon>Spermatophyta</taxon>
        <taxon>Magnoliopsida</taxon>
        <taxon>eudicotyledons</taxon>
        <taxon>Gunneridae</taxon>
        <taxon>Pentapetalae</taxon>
        <taxon>rosids</taxon>
        <taxon>fabids</taxon>
        <taxon>Malpighiales</taxon>
        <taxon>Rhizophoraceae</taxon>
        <taxon>Rhizophora</taxon>
    </lineage>
</organism>
<evidence type="ECO:0000256" key="1">
    <source>
        <dbReference type="SAM" id="MobiDB-lite"/>
    </source>
</evidence>